<feature type="compositionally biased region" description="Acidic residues" evidence="2">
    <location>
        <begin position="250"/>
        <end position="283"/>
    </location>
</feature>
<feature type="compositionally biased region" description="Acidic residues" evidence="2">
    <location>
        <begin position="200"/>
        <end position="216"/>
    </location>
</feature>
<evidence type="ECO:0000256" key="2">
    <source>
        <dbReference type="SAM" id="MobiDB-lite"/>
    </source>
</evidence>
<comment type="caution">
    <text evidence="3">The sequence shown here is derived from an EMBL/GenBank/DDBJ whole genome shotgun (WGS) entry which is preliminary data.</text>
</comment>
<feature type="compositionally biased region" description="Polar residues" evidence="2">
    <location>
        <begin position="221"/>
        <end position="249"/>
    </location>
</feature>
<proteinExistence type="predicted"/>
<sequence>MGDTQSIIKTLRELNSNLVHQIAELRKKYSEIEAENVRLKQVIEENTKRDTRVKELEQKNIELETRLSILEQGEKEKSISTEDIFQSSNTVPIISREQSFIQKISASPSIQDYNSISPDHMTEISLTQNSNQVSENHFDTKRNTLQKQTERTRKIYSLFEKIGLDKVQYIKSYSANAISKFTNSQIQMIIDHFTKKPDIEYTDEQDNSSDDQDSELPEASVNASTGTEVSEVSDTNANDNKPQSLITTLSDDEPENFSDDDEFTNDNEDDGSFCGFSDDDDEASASNNATEEKQAPTLAEVVRKLDTENLIEFLRGEEDLQLNDAHFKILRKREIAGRDFLKMTLGIVGWK</sequence>
<reference evidence="3" key="1">
    <citation type="submission" date="2021-06" db="EMBL/GenBank/DDBJ databases">
        <authorList>
            <person name="Kallberg Y."/>
            <person name="Tangrot J."/>
            <person name="Rosling A."/>
        </authorList>
    </citation>
    <scope>NUCLEOTIDE SEQUENCE</scope>
    <source>
        <strain evidence="3">MT106</strain>
    </source>
</reference>
<protein>
    <submittedName>
        <fullName evidence="3">1883_t:CDS:1</fullName>
    </submittedName>
</protein>
<dbReference type="Proteomes" id="UP000789831">
    <property type="component" value="Unassembled WGS sequence"/>
</dbReference>
<organism evidence="3 4">
    <name type="scientific">Ambispora gerdemannii</name>
    <dbReference type="NCBI Taxonomy" id="144530"/>
    <lineage>
        <taxon>Eukaryota</taxon>
        <taxon>Fungi</taxon>
        <taxon>Fungi incertae sedis</taxon>
        <taxon>Mucoromycota</taxon>
        <taxon>Glomeromycotina</taxon>
        <taxon>Glomeromycetes</taxon>
        <taxon>Archaeosporales</taxon>
        <taxon>Ambisporaceae</taxon>
        <taxon>Ambispora</taxon>
    </lineage>
</organism>
<feature type="region of interest" description="Disordered" evidence="2">
    <location>
        <begin position="200"/>
        <end position="295"/>
    </location>
</feature>
<dbReference type="AlphaFoldDB" id="A0A9N9CCQ8"/>
<accession>A0A9N9CCQ8</accession>
<feature type="coiled-coil region" evidence="1">
    <location>
        <begin position="8"/>
        <end position="73"/>
    </location>
</feature>
<evidence type="ECO:0000313" key="3">
    <source>
        <dbReference type="EMBL" id="CAG8598781.1"/>
    </source>
</evidence>
<dbReference type="OrthoDB" id="2421501at2759"/>
<keyword evidence="1" id="KW-0175">Coiled coil</keyword>
<evidence type="ECO:0000313" key="4">
    <source>
        <dbReference type="Proteomes" id="UP000789831"/>
    </source>
</evidence>
<keyword evidence="4" id="KW-1185">Reference proteome</keyword>
<name>A0A9N9CCQ8_9GLOM</name>
<dbReference type="EMBL" id="CAJVPL010002086">
    <property type="protein sequence ID" value="CAG8598781.1"/>
    <property type="molecule type" value="Genomic_DNA"/>
</dbReference>
<evidence type="ECO:0000256" key="1">
    <source>
        <dbReference type="SAM" id="Coils"/>
    </source>
</evidence>
<gene>
    <name evidence="3" type="ORF">AGERDE_LOCUS8992</name>
</gene>